<dbReference type="GO" id="GO:0007508">
    <property type="term" value="P:larval heart development"/>
    <property type="evidence" value="ECO:0007669"/>
    <property type="project" value="TreeGrafter"/>
</dbReference>
<evidence type="ECO:0000313" key="2">
    <source>
        <dbReference type="Proteomes" id="UP000233556"/>
    </source>
</evidence>
<dbReference type="PANTHER" id="PTHR33395:SF22">
    <property type="entry name" value="REVERSE TRANSCRIPTASE DOMAIN-CONTAINING PROTEIN"/>
    <property type="match status" value="1"/>
</dbReference>
<dbReference type="OrthoDB" id="68437at2759"/>
<dbReference type="GO" id="GO:0031012">
    <property type="term" value="C:extracellular matrix"/>
    <property type="evidence" value="ECO:0007669"/>
    <property type="project" value="TreeGrafter"/>
</dbReference>
<protein>
    <submittedName>
        <fullName evidence="1">Glycerol kinase</fullName>
    </submittedName>
</protein>
<keyword evidence="1" id="KW-0418">Kinase</keyword>
<dbReference type="GO" id="GO:0061343">
    <property type="term" value="P:cell adhesion involved in heart morphogenesis"/>
    <property type="evidence" value="ECO:0007669"/>
    <property type="project" value="TreeGrafter"/>
</dbReference>
<evidence type="ECO:0000313" key="1">
    <source>
        <dbReference type="EMBL" id="PKU47142.1"/>
    </source>
</evidence>
<dbReference type="Proteomes" id="UP000233556">
    <property type="component" value="Unassembled WGS sequence"/>
</dbReference>
<gene>
    <name evidence="1" type="ORF">llap_2582</name>
</gene>
<reference evidence="2" key="2">
    <citation type="submission" date="2017-12" db="EMBL/GenBank/DDBJ databases">
        <title>Genome sequence of the Bar-tailed Godwit (Limosa lapponica baueri).</title>
        <authorList>
            <person name="Lima N.C.B."/>
            <person name="Parody-Merino A.M."/>
            <person name="Battley P.F."/>
            <person name="Fidler A.E."/>
            <person name="Prosdocimi F."/>
        </authorList>
    </citation>
    <scope>NUCLEOTIDE SEQUENCE [LARGE SCALE GENOMIC DNA]</scope>
</reference>
<dbReference type="EMBL" id="KZ505687">
    <property type="protein sequence ID" value="PKU47142.1"/>
    <property type="molecule type" value="Genomic_DNA"/>
</dbReference>
<dbReference type="GO" id="GO:0016301">
    <property type="term" value="F:kinase activity"/>
    <property type="evidence" value="ECO:0007669"/>
    <property type="project" value="UniProtKB-KW"/>
</dbReference>
<dbReference type="AlphaFoldDB" id="A0A2I0UM71"/>
<keyword evidence="1" id="KW-0808">Transferase</keyword>
<sequence>MLDLVLTNKGGLVGNMKLKDSLGYSDQEMVDFKILRATRMVHSKLTTLEFRRADFGFFGDLFGRILWDKALEGRGVQESLLIFKDHLLQAQEQ</sequence>
<dbReference type="PANTHER" id="PTHR33395">
    <property type="entry name" value="TRANSCRIPTASE, PUTATIVE-RELATED-RELATED"/>
    <property type="match status" value="1"/>
</dbReference>
<accession>A0A2I0UM71</accession>
<name>A0A2I0UM71_LIMLA</name>
<proteinExistence type="predicted"/>
<organism evidence="1 2">
    <name type="scientific">Limosa lapponica baueri</name>
    <dbReference type="NCBI Taxonomy" id="1758121"/>
    <lineage>
        <taxon>Eukaryota</taxon>
        <taxon>Metazoa</taxon>
        <taxon>Chordata</taxon>
        <taxon>Craniata</taxon>
        <taxon>Vertebrata</taxon>
        <taxon>Euteleostomi</taxon>
        <taxon>Archelosauria</taxon>
        <taxon>Archosauria</taxon>
        <taxon>Dinosauria</taxon>
        <taxon>Saurischia</taxon>
        <taxon>Theropoda</taxon>
        <taxon>Coelurosauria</taxon>
        <taxon>Aves</taxon>
        <taxon>Neognathae</taxon>
        <taxon>Neoaves</taxon>
        <taxon>Charadriiformes</taxon>
        <taxon>Scolopacidae</taxon>
        <taxon>Limosa</taxon>
    </lineage>
</organism>
<keyword evidence="2" id="KW-1185">Reference proteome</keyword>
<reference evidence="2" key="1">
    <citation type="submission" date="2017-11" db="EMBL/GenBank/DDBJ databases">
        <authorList>
            <person name="Lima N.C."/>
            <person name="Parody-Merino A.M."/>
            <person name="Battley P.F."/>
            <person name="Fidler A.E."/>
            <person name="Prosdocimi F."/>
        </authorList>
    </citation>
    <scope>NUCLEOTIDE SEQUENCE [LARGE SCALE GENOMIC DNA]</scope>
</reference>